<proteinExistence type="predicted"/>
<dbReference type="Gene3D" id="1.10.1740.10">
    <property type="match status" value="1"/>
</dbReference>
<feature type="domain" description="RNA polymerase sigma-70 region 2" evidence="5">
    <location>
        <begin position="37"/>
        <end position="87"/>
    </location>
</feature>
<dbReference type="EMBL" id="LGIQ01000002">
    <property type="protein sequence ID" value="KNB74337.1"/>
    <property type="molecule type" value="Genomic_DNA"/>
</dbReference>
<dbReference type="InterPro" id="IPR007627">
    <property type="entry name" value="RNA_pol_sigma70_r2"/>
</dbReference>
<reference evidence="8" key="2">
    <citation type="submission" date="2015-07" db="EMBL/GenBank/DDBJ databases">
        <title>MeaNS - Measles Nucleotide Surveillance Program.</title>
        <authorList>
            <person name="Tran T."/>
            <person name="Druce J."/>
        </authorList>
    </citation>
    <scope>NUCLEOTIDE SEQUENCE</scope>
    <source>
        <strain evidence="8">DSM 9887</strain>
    </source>
</reference>
<dbReference type="NCBIfam" id="TIGR02937">
    <property type="entry name" value="sigma70-ECF"/>
    <property type="match status" value="1"/>
</dbReference>
<evidence type="ECO:0000313" key="9">
    <source>
        <dbReference type="Proteomes" id="UP000036834"/>
    </source>
</evidence>
<dbReference type="GO" id="GO:0003677">
    <property type="term" value="F:DNA binding"/>
    <property type="evidence" value="ECO:0007669"/>
    <property type="project" value="UniProtKB-KW"/>
</dbReference>
<dbReference type="Proteomes" id="UP000319578">
    <property type="component" value="Unassembled WGS sequence"/>
</dbReference>
<evidence type="ECO:0000313" key="10">
    <source>
        <dbReference type="Proteomes" id="UP000319578"/>
    </source>
</evidence>
<dbReference type="EMBL" id="BJON01000006">
    <property type="protein sequence ID" value="GED68074.1"/>
    <property type="molecule type" value="Genomic_DNA"/>
</dbReference>
<dbReference type="Pfam" id="PF04542">
    <property type="entry name" value="Sigma70_r2"/>
    <property type="match status" value="1"/>
</dbReference>
<gene>
    <name evidence="8" type="ORF">ADS79_01120</name>
    <name evidence="7" type="ORF">BRE01_17760</name>
</gene>
<evidence type="ECO:0000313" key="8">
    <source>
        <dbReference type="EMBL" id="KNB74337.1"/>
    </source>
</evidence>
<keyword evidence="3" id="KW-0238">DNA-binding</keyword>
<evidence type="ECO:0000256" key="1">
    <source>
        <dbReference type="ARBA" id="ARBA00023015"/>
    </source>
</evidence>
<keyword evidence="4" id="KW-0804">Transcription</keyword>
<name>A0A0K9Z0E4_9BACL</name>
<dbReference type="Proteomes" id="UP000036834">
    <property type="component" value="Unassembled WGS sequence"/>
</dbReference>
<sequence length="184" mass="21464">MTNQLHQLDELYFAGKVDDFLQKAKENCEAKLLGMTFAGMTHDDVVQEVLLKVYRTMRDYDQEKARVTTFVDHVITNKIRDCLRKAGTQKNLTNSNAVWVSTGEHSDDESAMGSFMASVEDYRYEEVEMMIDIMEYMQLSTRDKQILMMRSEGYYHEEIGQKFNISKERVCQIIKAILKQYGEL</sequence>
<dbReference type="InterPro" id="IPR007630">
    <property type="entry name" value="RNA_pol_sigma70_r4"/>
</dbReference>
<evidence type="ECO:0000259" key="6">
    <source>
        <dbReference type="Pfam" id="PF04545"/>
    </source>
</evidence>
<dbReference type="Gene3D" id="1.10.10.10">
    <property type="entry name" value="Winged helix-like DNA-binding domain superfamily/Winged helix DNA-binding domain"/>
    <property type="match status" value="1"/>
</dbReference>
<keyword evidence="1" id="KW-0805">Transcription regulation</keyword>
<evidence type="ECO:0000256" key="3">
    <source>
        <dbReference type="ARBA" id="ARBA00023125"/>
    </source>
</evidence>
<dbReference type="InterPro" id="IPR013325">
    <property type="entry name" value="RNA_pol_sigma_r2"/>
</dbReference>
<evidence type="ECO:0000313" key="7">
    <source>
        <dbReference type="EMBL" id="GED68074.1"/>
    </source>
</evidence>
<dbReference type="SUPFAM" id="SSF88659">
    <property type="entry name" value="Sigma3 and sigma4 domains of RNA polymerase sigma factors"/>
    <property type="match status" value="1"/>
</dbReference>
<evidence type="ECO:0000259" key="5">
    <source>
        <dbReference type="Pfam" id="PF04542"/>
    </source>
</evidence>
<comment type="caution">
    <text evidence="8">The sequence shown here is derived from an EMBL/GenBank/DDBJ whole genome shotgun (WGS) entry which is preliminary data.</text>
</comment>
<dbReference type="GO" id="GO:0016987">
    <property type="term" value="F:sigma factor activity"/>
    <property type="evidence" value="ECO:0007669"/>
    <property type="project" value="UniProtKB-KW"/>
</dbReference>
<feature type="domain" description="RNA polymerase sigma-70 region 4" evidence="6">
    <location>
        <begin position="138"/>
        <end position="179"/>
    </location>
</feature>
<dbReference type="RefSeq" id="WP_049736577.1">
    <property type="nucleotide sequence ID" value="NZ_BJON01000006.1"/>
</dbReference>
<reference evidence="7 10" key="3">
    <citation type="submission" date="2019-06" db="EMBL/GenBank/DDBJ databases">
        <title>Whole genome shotgun sequence of Brevibacillus reuszeri NBRC 15719.</title>
        <authorList>
            <person name="Hosoyama A."/>
            <person name="Uohara A."/>
            <person name="Ohji S."/>
            <person name="Ichikawa N."/>
        </authorList>
    </citation>
    <scope>NUCLEOTIDE SEQUENCE [LARGE SCALE GENOMIC DNA]</scope>
    <source>
        <strain evidence="7 10">NBRC 15719</strain>
    </source>
</reference>
<dbReference type="AlphaFoldDB" id="A0A0K9Z0E4"/>
<reference evidence="9" key="1">
    <citation type="submission" date="2015-07" db="EMBL/GenBank/DDBJ databases">
        <title>Genome sequencing project for genomic taxonomy and phylogenomics of Bacillus-like bacteria.</title>
        <authorList>
            <person name="Liu B."/>
            <person name="Wang J."/>
            <person name="Zhu Y."/>
            <person name="Liu G."/>
            <person name="Chen Q."/>
            <person name="Chen Z."/>
            <person name="Lan J."/>
            <person name="Che J."/>
            <person name="Ge C."/>
            <person name="Shi H."/>
            <person name="Pan Z."/>
            <person name="Liu X."/>
        </authorList>
    </citation>
    <scope>NUCLEOTIDE SEQUENCE [LARGE SCALE GENOMIC DNA]</scope>
    <source>
        <strain evidence="9">DSM 9887</strain>
    </source>
</reference>
<organism evidence="8 9">
    <name type="scientific">Brevibacillus reuszeri</name>
    <dbReference type="NCBI Taxonomy" id="54915"/>
    <lineage>
        <taxon>Bacteria</taxon>
        <taxon>Bacillati</taxon>
        <taxon>Bacillota</taxon>
        <taxon>Bacilli</taxon>
        <taxon>Bacillales</taxon>
        <taxon>Paenibacillaceae</taxon>
        <taxon>Brevibacillus</taxon>
    </lineage>
</organism>
<keyword evidence="2" id="KW-0731">Sigma factor</keyword>
<keyword evidence="10" id="KW-1185">Reference proteome</keyword>
<dbReference type="SUPFAM" id="SSF88946">
    <property type="entry name" value="Sigma2 domain of RNA polymerase sigma factors"/>
    <property type="match status" value="1"/>
</dbReference>
<evidence type="ECO:0000256" key="2">
    <source>
        <dbReference type="ARBA" id="ARBA00023082"/>
    </source>
</evidence>
<dbReference type="PATRIC" id="fig|54915.3.peg.5370"/>
<dbReference type="Pfam" id="PF04545">
    <property type="entry name" value="Sigma70_r4"/>
    <property type="match status" value="1"/>
</dbReference>
<accession>A0A0K9Z0E4</accession>
<evidence type="ECO:0000256" key="4">
    <source>
        <dbReference type="ARBA" id="ARBA00023163"/>
    </source>
</evidence>
<protein>
    <submittedName>
        <fullName evidence="8">RNA polymerase subunit sigma-70</fullName>
    </submittedName>
</protein>
<dbReference type="InterPro" id="IPR014284">
    <property type="entry name" value="RNA_pol_sigma-70_dom"/>
</dbReference>
<dbReference type="GO" id="GO:0006352">
    <property type="term" value="P:DNA-templated transcription initiation"/>
    <property type="evidence" value="ECO:0007669"/>
    <property type="project" value="InterPro"/>
</dbReference>
<dbReference type="STRING" id="54915.ADS79_01120"/>
<dbReference type="InterPro" id="IPR013324">
    <property type="entry name" value="RNA_pol_sigma_r3/r4-like"/>
</dbReference>
<dbReference type="InterPro" id="IPR036388">
    <property type="entry name" value="WH-like_DNA-bd_sf"/>
</dbReference>
<dbReference type="OrthoDB" id="2587087at2"/>
<dbReference type="PANTHER" id="PTHR30385">
    <property type="entry name" value="SIGMA FACTOR F FLAGELLAR"/>
    <property type="match status" value="1"/>
</dbReference>